<proteinExistence type="predicted"/>
<keyword evidence="2" id="KW-1185">Reference proteome</keyword>
<accession>A0A3N4ZUE3</accession>
<evidence type="ECO:0000313" key="2">
    <source>
        <dbReference type="Proteomes" id="UP000280726"/>
    </source>
</evidence>
<dbReference type="InterPro" id="IPR023393">
    <property type="entry name" value="START-like_dom_sf"/>
</dbReference>
<dbReference type="Proteomes" id="UP000280726">
    <property type="component" value="Unassembled WGS sequence"/>
</dbReference>
<gene>
    <name evidence="1" type="ORF">EDD32_3662</name>
</gene>
<dbReference type="InterPro" id="IPR019587">
    <property type="entry name" value="Polyketide_cyclase/dehydratase"/>
</dbReference>
<organism evidence="1 2">
    <name type="scientific">Georgenia muralis</name>
    <dbReference type="NCBI Taxonomy" id="154117"/>
    <lineage>
        <taxon>Bacteria</taxon>
        <taxon>Bacillati</taxon>
        <taxon>Actinomycetota</taxon>
        <taxon>Actinomycetes</taxon>
        <taxon>Micrococcales</taxon>
        <taxon>Bogoriellaceae</taxon>
        <taxon>Georgenia</taxon>
    </lineage>
</organism>
<dbReference type="SUPFAM" id="SSF55961">
    <property type="entry name" value="Bet v1-like"/>
    <property type="match status" value="1"/>
</dbReference>
<dbReference type="Gene3D" id="3.30.530.20">
    <property type="match status" value="1"/>
</dbReference>
<evidence type="ECO:0000313" key="1">
    <source>
        <dbReference type="EMBL" id="RPF29102.1"/>
    </source>
</evidence>
<reference evidence="1 2" key="1">
    <citation type="submission" date="2018-11" db="EMBL/GenBank/DDBJ databases">
        <title>Sequencing the genomes of 1000 actinobacteria strains.</title>
        <authorList>
            <person name="Klenk H.-P."/>
        </authorList>
    </citation>
    <scope>NUCLEOTIDE SEQUENCE [LARGE SCALE GENOMIC DNA]</scope>
    <source>
        <strain evidence="1 2">DSM 14418</strain>
    </source>
</reference>
<dbReference type="OrthoDB" id="4773254at2"/>
<dbReference type="RefSeq" id="WP_123919808.1">
    <property type="nucleotide sequence ID" value="NZ_RKRA01000001.1"/>
</dbReference>
<dbReference type="Pfam" id="PF10604">
    <property type="entry name" value="Polyketide_cyc2"/>
    <property type="match status" value="1"/>
</dbReference>
<comment type="caution">
    <text evidence="1">The sequence shown here is derived from an EMBL/GenBank/DDBJ whole genome shotgun (WGS) entry which is preliminary data.</text>
</comment>
<dbReference type="AlphaFoldDB" id="A0A3N4ZUE3"/>
<dbReference type="EMBL" id="RKRA01000001">
    <property type="protein sequence ID" value="RPF29102.1"/>
    <property type="molecule type" value="Genomic_DNA"/>
</dbReference>
<name>A0A3N4ZUE3_9MICO</name>
<sequence length="156" mass="16897">MSSSSVTVSRTVAAPVETVWDVATDLEAMPGTMSAVARVEVLAGGDPFDVGTRWRETRVMMRREATEEMTVTHAARPSTYTVEAEDHGVHYVSTFAFTPLGADRTEVTLTFAGEPTKPQNPLARAMGRLGLRMVRKELEKDLADLATASEAAARRG</sequence>
<protein>
    <submittedName>
        <fullName evidence="1">Polyketide cyclase/dehydrase/lipid transport protein</fullName>
    </submittedName>
</protein>
<dbReference type="CDD" id="cd07812">
    <property type="entry name" value="SRPBCC"/>
    <property type="match status" value="1"/>
</dbReference>